<dbReference type="Gene3D" id="3.30.200.20">
    <property type="entry name" value="Phosphorylase Kinase, domain 1"/>
    <property type="match status" value="1"/>
</dbReference>
<dbReference type="RefSeq" id="WP_151542821.1">
    <property type="nucleotide sequence ID" value="NZ_WBMR01000086.1"/>
</dbReference>
<dbReference type="SMART" id="SM00220">
    <property type="entry name" value="S_TKc"/>
    <property type="match status" value="1"/>
</dbReference>
<dbReference type="InterPro" id="IPR000719">
    <property type="entry name" value="Prot_kinase_dom"/>
</dbReference>
<dbReference type="GO" id="GO:0005524">
    <property type="term" value="F:ATP binding"/>
    <property type="evidence" value="ECO:0007669"/>
    <property type="project" value="UniProtKB-UniRule"/>
</dbReference>
<keyword evidence="6 7" id="KW-0067">ATP-binding</keyword>
<keyword evidence="9" id="KW-0472">Membrane</keyword>
<dbReference type="InterPro" id="IPR050660">
    <property type="entry name" value="NEK_Ser/Thr_kinase"/>
</dbReference>
<comment type="similarity">
    <text evidence="1">Belongs to the protein kinase superfamily. NEK Ser/Thr protein kinase family. NIMA subfamily.</text>
</comment>
<evidence type="ECO:0000256" key="7">
    <source>
        <dbReference type="PROSITE-ProRule" id="PRU10141"/>
    </source>
</evidence>
<keyword evidence="4 7" id="KW-0547">Nucleotide-binding</keyword>
<dbReference type="CDD" id="cd14014">
    <property type="entry name" value="STKc_PknB_like"/>
    <property type="match status" value="1"/>
</dbReference>
<keyword evidence="5 11" id="KW-0418">Kinase</keyword>
<feature type="domain" description="Protein kinase" evidence="10">
    <location>
        <begin position="15"/>
        <end position="263"/>
    </location>
</feature>
<feature type="compositionally biased region" description="Low complexity" evidence="8">
    <location>
        <begin position="309"/>
        <end position="324"/>
    </location>
</feature>
<dbReference type="InterPro" id="IPR008271">
    <property type="entry name" value="Ser/Thr_kinase_AS"/>
</dbReference>
<evidence type="ECO:0000313" key="12">
    <source>
        <dbReference type="Proteomes" id="UP000483004"/>
    </source>
</evidence>
<dbReference type="Pfam" id="PF00069">
    <property type="entry name" value="Pkinase"/>
    <property type="match status" value="1"/>
</dbReference>
<evidence type="ECO:0000313" key="11">
    <source>
        <dbReference type="EMBL" id="KAB2375370.1"/>
    </source>
</evidence>
<proteinExistence type="inferred from homology"/>
<keyword evidence="12" id="KW-1185">Reference proteome</keyword>
<feature type="binding site" evidence="7">
    <location>
        <position position="43"/>
    </location>
    <ligand>
        <name>ATP</name>
        <dbReference type="ChEBI" id="CHEBI:30616"/>
    </ligand>
</feature>
<dbReference type="InterPro" id="IPR017441">
    <property type="entry name" value="Protein_kinase_ATP_BS"/>
</dbReference>
<feature type="transmembrane region" description="Helical" evidence="9">
    <location>
        <begin position="450"/>
        <end position="470"/>
    </location>
</feature>
<dbReference type="EMBL" id="WBMR01000086">
    <property type="protein sequence ID" value="KAB2375370.1"/>
    <property type="molecule type" value="Genomic_DNA"/>
</dbReference>
<dbReference type="OrthoDB" id="3454170at2"/>
<dbReference type="SUPFAM" id="SSF56112">
    <property type="entry name" value="Protein kinase-like (PK-like)"/>
    <property type="match status" value="1"/>
</dbReference>
<feature type="transmembrane region" description="Helical" evidence="9">
    <location>
        <begin position="525"/>
        <end position="541"/>
    </location>
</feature>
<keyword evidence="9" id="KW-0812">Transmembrane</keyword>
<protein>
    <recommendedName>
        <fullName evidence="2">non-specific serine/threonine protein kinase</fullName>
        <ecNumber evidence="2">2.7.11.1</ecNumber>
    </recommendedName>
</protein>
<evidence type="ECO:0000256" key="3">
    <source>
        <dbReference type="ARBA" id="ARBA00022679"/>
    </source>
</evidence>
<reference evidence="11 12" key="1">
    <citation type="submission" date="2019-09" db="EMBL/GenBank/DDBJ databases">
        <title>Actinomadura physcomitrii sp. nov., a novel actinomycete isolated from moss [Physcomitrium sphaericum (Ludw) Fuernr].</title>
        <authorList>
            <person name="Liu C."/>
            <person name="Zhuang X."/>
        </authorList>
    </citation>
    <scope>NUCLEOTIDE SEQUENCE [LARGE SCALE GENOMIC DNA]</scope>
    <source>
        <strain evidence="11 12">CYP1-1B</strain>
    </source>
</reference>
<sequence>MEPLRAGDPDRVGTYRLLARLGGGGMGRVFLGRSRGSRLVAVKVVRPELAGDERFRERFADEVVAARRVGGFYTAQVVDADPDAEPPWLVTAYVPGPSLEQAVHAHGPLPPATIAVLGAGLAEGLAAIHSCDLVHRDLKPGNVILAEDGPRVIDFGIARALDASHHTRSVIGTPPFMSPEQTYGTEIGPASDVFSLGSVIVHAATGRGPFGEGPFEPLIYRIRHDPPDLDGLPHRLAGLIAGCLDKDPAARPALAEILDHLADPQDAVGAWLPPAVVTDIAHLRDATRTLAPRTGANSSTQDKHDLVRSPGSGAAGSASDTPGARRTGDATHTPAPRTGDVLDRGASHGDRAAAGTKPVRAPGATTATRTVPRGDVGATPRTSGFWIGHWAKVCGALVLYLVAGRLPIMTETWTAKRTGAFAADLHLVFDPAAPWTEQKPAGVSGVSSDWVFTALVGSGVLLLAAAAVALPLLTGSEPARKALYGISSLWAVCVGLISVVPFITLFGDGIGDDNSAYNIRSVPQLGMYALWLATGLAFHAIHQFHRTSRPAEAESTAAPADQPS</sequence>
<evidence type="ECO:0000256" key="4">
    <source>
        <dbReference type="ARBA" id="ARBA00022741"/>
    </source>
</evidence>
<evidence type="ECO:0000256" key="9">
    <source>
        <dbReference type="SAM" id="Phobius"/>
    </source>
</evidence>
<evidence type="ECO:0000259" key="10">
    <source>
        <dbReference type="PROSITE" id="PS50011"/>
    </source>
</evidence>
<name>A0A6L3VRI9_9ACTN</name>
<comment type="caution">
    <text evidence="11">The sequence shown here is derived from an EMBL/GenBank/DDBJ whole genome shotgun (WGS) entry which is preliminary data.</text>
</comment>
<feature type="compositionally biased region" description="Basic and acidic residues" evidence="8">
    <location>
        <begin position="340"/>
        <end position="351"/>
    </location>
</feature>
<accession>A0A6L3VRI9</accession>
<feature type="transmembrane region" description="Helical" evidence="9">
    <location>
        <begin position="482"/>
        <end position="505"/>
    </location>
</feature>
<dbReference type="GO" id="GO:0004674">
    <property type="term" value="F:protein serine/threonine kinase activity"/>
    <property type="evidence" value="ECO:0007669"/>
    <property type="project" value="UniProtKB-KW"/>
</dbReference>
<keyword evidence="3" id="KW-0808">Transferase</keyword>
<evidence type="ECO:0000256" key="6">
    <source>
        <dbReference type="ARBA" id="ARBA00022840"/>
    </source>
</evidence>
<evidence type="ECO:0000256" key="2">
    <source>
        <dbReference type="ARBA" id="ARBA00012513"/>
    </source>
</evidence>
<feature type="region of interest" description="Disordered" evidence="8">
    <location>
        <begin position="291"/>
        <end position="378"/>
    </location>
</feature>
<gene>
    <name evidence="11" type="ORF">F9B16_26330</name>
</gene>
<dbReference type="Proteomes" id="UP000483004">
    <property type="component" value="Unassembled WGS sequence"/>
</dbReference>
<keyword evidence="11" id="KW-0723">Serine/threonine-protein kinase</keyword>
<organism evidence="11 12">
    <name type="scientific">Actinomadura montaniterrae</name>
    <dbReference type="NCBI Taxonomy" id="1803903"/>
    <lineage>
        <taxon>Bacteria</taxon>
        <taxon>Bacillati</taxon>
        <taxon>Actinomycetota</taxon>
        <taxon>Actinomycetes</taxon>
        <taxon>Streptosporangiales</taxon>
        <taxon>Thermomonosporaceae</taxon>
        <taxon>Actinomadura</taxon>
    </lineage>
</organism>
<dbReference type="PANTHER" id="PTHR43671:SF13">
    <property type="entry name" value="SERINE_THREONINE-PROTEIN KINASE NEK2"/>
    <property type="match status" value="1"/>
</dbReference>
<evidence type="ECO:0000256" key="1">
    <source>
        <dbReference type="ARBA" id="ARBA00010886"/>
    </source>
</evidence>
<dbReference type="EC" id="2.7.11.1" evidence="2"/>
<dbReference type="PROSITE" id="PS00108">
    <property type="entry name" value="PROTEIN_KINASE_ST"/>
    <property type="match status" value="1"/>
</dbReference>
<dbReference type="PROSITE" id="PS00107">
    <property type="entry name" value="PROTEIN_KINASE_ATP"/>
    <property type="match status" value="1"/>
</dbReference>
<dbReference type="InterPro" id="IPR011009">
    <property type="entry name" value="Kinase-like_dom_sf"/>
</dbReference>
<dbReference type="PROSITE" id="PS50011">
    <property type="entry name" value="PROTEIN_KINASE_DOM"/>
    <property type="match status" value="1"/>
</dbReference>
<keyword evidence="9" id="KW-1133">Transmembrane helix</keyword>
<evidence type="ECO:0000256" key="8">
    <source>
        <dbReference type="SAM" id="MobiDB-lite"/>
    </source>
</evidence>
<dbReference type="PANTHER" id="PTHR43671">
    <property type="entry name" value="SERINE/THREONINE-PROTEIN KINASE NEK"/>
    <property type="match status" value="1"/>
</dbReference>
<dbReference type="AlphaFoldDB" id="A0A6L3VRI9"/>
<dbReference type="Gene3D" id="1.10.510.10">
    <property type="entry name" value="Transferase(Phosphotransferase) domain 1"/>
    <property type="match status" value="1"/>
</dbReference>
<evidence type="ECO:0000256" key="5">
    <source>
        <dbReference type="ARBA" id="ARBA00022777"/>
    </source>
</evidence>